<dbReference type="SMART" id="SM00430">
    <property type="entry name" value="HOLI"/>
    <property type="match status" value="1"/>
</dbReference>
<dbReference type="PANTHER" id="PTHR47630">
    <property type="entry name" value="NUCLEAR HORMONE RECEPTOR FAMILY-RELATED-RELATED"/>
    <property type="match status" value="1"/>
</dbReference>
<evidence type="ECO:0000256" key="12">
    <source>
        <dbReference type="SAM" id="MobiDB-lite"/>
    </source>
</evidence>
<dbReference type="CDD" id="cd06960">
    <property type="entry name" value="NR_DBD_HNF4A"/>
    <property type="match status" value="1"/>
</dbReference>
<dbReference type="PRINTS" id="PR00047">
    <property type="entry name" value="STROIDFINGER"/>
</dbReference>
<feature type="domain" description="NR LBD" evidence="15">
    <location>
        <begin position="182"/>
        <end position="438"/>
    </location>
</feature>
<evidence type="ECO:0000256" key="6">
    <source>
        <dbReference type="ARBA" id="ARBA00023015"/>
    </source>
</evidence>
<keyword evidence="9 11" id="KW-0675">Receptor</keyword>
<keyword evidence="7 11" id="KW-0238">DNA-binding</keyword>
<feature type="transmembrane region" description="Helical" evidence="13">
    <location>
        <begin position="279"/>
        <end position="300"/>
    </location>
</feature>
<accession>A0A8S1ESD3</accession>
<evidence type="ECO:0000256" key="3">
    <source>
        <dbReference type="ARBA" id="ARBA00022723"/>
    </source>
</evidence>
<dbReference type="Gene3D" id="3.30.50.10">
    <property type="entry name" value="Erythroid Transcription Factor GATA-1, subunit A"/>
    <property type="match status" value="1"/>
</dbReference>
<evidence type="ECO:0000313" key="17">
    <source>
        <dbReference type="Proteomes" id="UP000494206"/>
    </source>
</evidence>
<feature type="region of interest" description="Disordered" evidence="12">
    <location>
        <begin position="136"/>
        <end position="164"/>
    </location>
</feature>
<evidence type="ECO:0000256" key="8">
    <source>
        <dbReference type="ARBA" id="ARBA00023163"/>
    </source>
</evidence>
<feature type="region of interest" description="Disordered" evidence="12">
    <location>
        <begin position="93"/>
        <end position="114"/>
    </location>
</feature>
<dbReference type="PROSITE" id="PS51843">
    <property type="entry name" value="NR_LBD"/>
    <property type="match status" value="1"/>
</dbReference>
<evidence type="ECO:0000256" key="4">
    <source>
        <dbReference type="ARBA" id="ARBA00022771"/>
    </source>
</evidence>
<sequence>MRIKTDSQQLPSSHHRITGIVCAVCGDTALGKHYGVNSCNGCKGFFRRSIWKNRTYACRFGGNCSIAKEQRNACRACRLKTCLRVGMNPRAVQGDNEASPSFSTNPTPLQQQRNADNSLLDVEFSIGGKREAACQTDVGNGRFSPDRLPTVGSSSSVSSNSSTSTCAESTVDLYYRMIQTSTEDRLLYRLNEVFTRVDKDVPSPSANAYSFEYAFYNPHLICSRTKIEPTGERVAVIAEVLQDFRRIFVLYTDVLRELPEFEKLDQRDKMTFAKCRFPFFYWWLTGCWTAMTGCPGVCYANRTYHPREKKYQVFPDVKNVTGLSMDTVAKPLSEMAITNKEILMGSVFAIFFEFPLYPVVSQLSAEILNNARDHYLAMMLAVSPKNSEIQKASRLADIALIFSAITNLKHLTADNIELSDVFHVFPVDDFLSVAFKTESMATSR</sequence>
<keyword evidence="13" id="KW-1133">Transmembrane helix</keyword>
<organism evidence="16 17">
    <name type="scientific">Caenorhabditis bovis</name>
    <dbReference type="NCBI Taxonomy" id="2654633"/>
    <lineage>
        <taxon>Eukaryota</taxon>
        <taxon>Metazoa</taxon>
        <taxon>Ecdysozoa</taxon>
        <taxon>Nematoda</taxon>
        <taxon>Chromadorea</taxon>
        <taxon>Rhabditida</taxon>
        <taxon>Rhabditina</taxon>
        <taxon>Rhabditomorpha</taxon>
        <taxon>Rhabditoidea</taxon>
        <taxon>Rhabditidae</taxon>
        <taxon>Peloderinae</taxon>
        <taxon>Caenorhabditis</taxon>
    </lineage>
</organism>
<keyword evidence="17" id="KW-1185">Reference proteome</keyword>
<dbReference type="SUPFAM" id="SSF57716">
    <property type="entry name" value="Glucocorticoid receptor-like (DNA-binding domain)"/>
    <property type="match status" value="1"/>
</dbReference>
<evidence type="ECO:0000256" key="1">
    <source>
        <dbReference type="ARBA" id="ARBA00004123"/>
    </source>
</evidence>
<dbReference type="Pfam" id="PF00104">
    <property type="entry name" value="Hormone_recep"/>
    <property type="match status" value="1"/>
</dbReference>
<keyword evidence="5 11" id="KW-0862">Zinc</keyword>
<dbReference type="SUPFAM" id="SSF48508">
    <property type="entry name" value="Nuclear receptor ligand-binding domain"/>
    <property type="match status" value="1"/>
</dbReference>
<feature type="compositionally biased region" description="Low complexity" evidence="12">
    <location>
        <begin position="153"/>
        <end position="164"/>
    </location>
</feature>
<evidence type="ECO:0000256" key="13">
    <source>
        <dbReference type="SAM" id="Phobius"/>
    </source>
</evidence>
<evidence type="ECO:0000256" key="9">
    <source>
        <dbReference type="ARBA" id="ARBA00023170"/>
    </source>
</evidence>
<dbReference type="SMART" id="SM00399">
    <property type="entry name" value="ZnF_C4"/>
    <property type="match status" value="1"/>
</dbReference>
<protein>
    <recommendedName>
        <fullName evidence="18">Nuclear receptor domain-containing protein</fullName>
    </recommendedName>
</protein>
<comment type="subcellular location">
    <subcellularLocation>
        <location evidence="1 11">Nucleus</location>
    </subcellularLocation>
</comment>
<dbReference type="Pfam" id="PF00105">
    <property type="entry name" value="zf-C4"/>
    <property type="match status" value="1"/>
</dbReference>
<feature type="domain" description="Nuclear receptor" evidence="14">
    <location>
        <begin position="19"/>
        <end position="94"/>
    </location>
</feature>
<evidence type="ECO:0000256" key="2">
    <source>
        <dbReference type="ARBA" id="ARBA00005993"/>
    </source>
</evidence>
<dbReference type="InterPro" id="IPR013088">
    <property type="entry name" value="Znf_NHR/GATA"/>
</dbReference>
<feature type="compositionally biased region" description="Polar residues" evidence="12">
    <location>
        <begin position="96"/>
        <end position="114"/>
    </location>
</feature>
<dbReference type="OrthoDB" id="5817395at2759"/>
<dbReference type="InterPro" id="IPR000536">
    <property type="entry name" value="Nucl_hrmn_rcpt_lig-bd"/>
</dbReference>
<dbReference type="InterPro" id="IPR035500">
    <property type="entry name" value="NHR-like_dom_sf"/>
</dbReference>
<evidence type="ECO:0000256" key="10">
    <source>
        <dbReference type="ARBA" id="ARBA00023242"/>
    </source>
</evidence>
<comment type="caution">
    <text evidence="16">The sequence shown here is derived from an EMBL/GenBank/DDBJ whole genome shotgun (WGS) entry which is preliminary data.</text>
</comment>
<dbReference type="InterPro" id="IPR052499">
    <property type="entry name" value="C.elegans_NHRs"/>
</dbReference>
<evidence type="ECO:0000313" key="16">
    <source>
        <dbReference type="EMBL" id="CAB3404925.1"/>
    </source>
</evidence>
<dbReference type="PROSITE" id="PS00031">
    <property type="entry name" value="NUCLEAR_REC_DBD_1"/>
    <property type="match status" value="1"/>
</dbReference>
<dbReference type="AlphaFoldDB" id="A0A8S1ESD3"/>
<dbReference type="FunFam" id="3.30.50.10:FF:000030">
    <property type="entry name" value="Nuclear Hormone Receptor family"/>
    <property type="match status" value="1"/>
</dbReference>
<keyword evidence="13" id="KW-0472">Membrane</keyword>
<evidence type="ECO:0008006" key="18">
    <source>
        <dbReference type="Google" id="ProtNLM"/>
    </source>
</evidence>
<dbReference type="GO" id="GO:0008270">
    <property type="term" value="F:zinc ion binding"/>
    <property type="evidence" value="ECO:0007669"/>
    <property type="project" value="UniProtKB-KW"/>
</dbReference>
<evidence type="ECO:0000259" key="14">
    <source>
        <dbReference type="PROSITE" id="PS51030"/>
    </source>
</evidence>
<evidence type="ECO:0000256" key="11">
    <source>
        <dbReference type="RuleBase" id="RU004334"/>
    </source>
</evidence>
<keyword evidence="3 11" id="KW-0479">Metal-binding</keyword>
<evidence type="ECO:0000256" key="5">
    <source>
        <dbReference type="ARBA" id="ARBA00022833"/>
    </source>
</evidence>
<dbReference type="Gene3D" id="1.10.565.10">
    <property type="entry name" value="Retinoid X Receptor"/>
    <property type="match status" value="1"/>
</dbReference>
<keyword evidence="13" id="KW-0812">Transmembrane</keyword>
<dbReference type="InterPro" id="IPR001628">
    <property type="entry name" value="Znf_hrmn_rcpt"/>
</dbReference>
<dbReference type="Proteomes" id="UP000494206">
    <property type="component" value="Unassembled WGS sequence"/>
</dbReference>
<dbReference type="PANTHER" id="PTHR47630:SF3">
    <property type="entry name" value="NR LBD DOMAIN-CONTAINING PROTEIN"/>
    <property type="match status" value="1"/>
</dbReference>
<evidence type="ECO:0000256" key="7">
    <source>
        <dbReference type="ARBA" id="ARBA00023125"/>
    </source>
</evidence>
<evidence type="ECO:0000259" key="15">
    <source>
        <dbReference type="PROSITE" id="PS51843"/>
    </source>
</evidence>
<keyword evidence="6 11" id="KW-0805">Transcription regulation</keyword>
<dbReference type="EMBL" id="CADEPM010000004">
    <property type="protein sequence ID" value="CAB3404925.1"/>
    <property type="molecule type" value="Genomic_DNA"/>
</dbReference>
<keyword evidence="8 11" id="KW-0804">Transcription</keyword>
<dbReference type="PROSITE" id="PS51030">
    <property type="entry name" value="NUCLEAR_REC_DBD_2"/>
    <property type="match status" value="1"/>
</dbReference>
<dbReference type="GO" id="GO:0000978">
    <property type="term" value="F:RNA polymerase II cis-regulatory region sequence-specific DNA binding"/>
    <property type="evidence" value="ECO:0007669"/>
    <property type="project" value="InterPro"/>
</dbReference>
<dbReference type="InterPro" id="IPR049636">
    <property type="entry name" value="HNF4-like_DBD"/>
</dbReference>
<gene>
    <name evidence="16" type="ORF">CBOVIS_LOCUS7184</name>
</gene>
<dbReference type="GO" id="GO:0005634">
    <property type="term" value="C:nucleus"/>
    <property type="evidence" value="ECO:0007669"/>
    <property type="project" value="UniProtKB-SubCell"/>
</dbReference>
<keyword evidence="4 11" id="KW-0863">Zinc-finger</keyword>
<keyword evidence="10 11" id="KW-0539">Nucleus</keyword>
<comment type="similarity">
    <text evidence="2 11">Belongs to the nuclear hormone receptor family.</text>
</comment>
<name>A0A8S1ESD3_9PELO</name>
<proteinExistence type="inferred from homology"/>
<reference evidence="16 17" key="1">
    <citation type="submission" date="2020-04" db="EMBL/GenBank/DDBJ databases">
        <authorList>
            <person name="Laetsch R D."/>
            <person name="Stevens L."/>
            <person name="Kumar S."/>
            <person name="Blaxter L. M."/>
        </authorList>
    </citation>
    <scope>NUCLEOTIDE SEQUENCE [LARGE SCALE GENOMIC DNA]</scope>
</reference>
<dbReference type="GO" id="GO:0003700">
    <property type="term" value="F:DNA-binding transcription factor activity"/>
    <property type="evidence" value="ECO:0007669"/>
    <property type="project" value="InterPro"/>
</dbReference>